<protein>
    <submittedName>
        <fullName evidence="1">Uncharacterized protein</fullName>
    </submittedName>
</protein>
<sequence length="63" mass="7106">MRLMLMDQRYAAQYNGKKARILSLLSSRVPRSNFPSSDTSGSLMAKLKAARDRHHFLGLGNQI</sequence>
<dbReference type="AlphaFoldDB" id="A0A1R4HPL5"/>
<proteinExistence type="predicted"/>
<evidence type="ECO:0000313" key="2">
    <source>
        <dbReference type="Proteomes" id="UP000196331"/>
    </source>
</evidence>
<comment type="caution">
    <text evidence="1">The sequence shown here is derived from an EMBL/GenBank/DDBJ whole genome shotgun (WGS) entry which is preliminary data.</text>
</comment>
<dbReference type="Proteomes" id="UP000196331">
    <property type="component" value="Unassembled WGS sequence"/>
</dbReference>
<evidence type="ECO:0000313" key="1">
    <source>
        <dbReference type="EMBL" id="SJN09294.1"/>
    </source>
</evidence>
<reference evidence="1 2" key="1">
    <citation type="submission" date="2017-02" db="EMBL/GenBank/DDBJ databases">
        <authorList>
            <person name="Dridi B."/>
        </authorList>
    </citation>
    <scope>NUCLEOTIDE SEQUENCE [LARGE SCALE GENOMIC DNA]</scope>
    <source>
        <strain evidence="1 2">JB380</strain>
    </source>
</reference>
<accession>A0A1R4HPL5</accession>
<name>A0A1R4HPL5_9GAMM</name>
<organism evidence="1 2">
    <name type="scientific">Halomonas citrativorans</name>
    <dbReference type="NCBI Taxonomy" id="2742612"/>
    <lineage>
        <taxon>Bacteria</taxon>
        <taxon>Pseudomonadati</taxon>
        <taxon>Pseudomonadota</taxon>
        <taxon>Gammaproteobacteria</taxon>
        <taxon>Oceanospirillales</taxon>
        <taxon>Halomonadaceae</taxon>
        <taxon>Halomonas</taxon>
    </lineage>
</organism>
<gene>
    <name evidence="1" type="ORF">CZ787_01195</name>
</gene>
<dbReference type="EMBL" id="FUKM01000003">
    <property type="protein sequence ID" value="SJN09294.1"/>
    <property type="molecule type" value="Genomic_DNA"/>
</dbReference>